<dbReference type="OrthoDB" id="9806825at2"/>
<name>A0A193LH72_9GAMM</name>
<feature type="signal peptide" evidence="2">
    <location>
        <begin position="1"/>
        <end position="25"/>
    </location>
</feature>
<keyword evidence="2" id="KW-0732">Signal</keyword>
<dbReference type="Pfam" id="PF13174">
    <property type="entry name" value="TPR_6"/>
    <property type="match status" value="1"/>
</dbReference>
<feature type="chain" id="PRO_5008260216" description="Outer membrane lipoprotein BamD-like domain-containing protein" evidence="2">
    <location>
        <begin position="26"/>
        <end position="938"/>
    </location>
</feature>
<reference evidence="3 4" key="1">
    <citation type="submission" date="2016-06" db="EMBL/GenBank/DDBJ databases">
        <title>Complete genome sequence of a deep-branching marine Gamma Proteobacterium Woeseia oceani type strain XK5.</title>
        <authorList>
            <person name="Mu D."/>
            <person name="Du Z."/>
        </authorList>
    </citation>
    <scope>NUCLEOTIDE SEQUENCE [LARGE SCALE GENOMIC DNA]</scope>
    <source>
        <strain evidence="3 4">XK5</strain>
    </source>
</reference>
<proteinExistence type="predicted"/>
<dbReference type="SMART" id="SM00028">
    <property type="entry name" value="TPR"/>
    <property type="match status" value="6"/>
</dbReference>
<dbReference type="RefSeq" id="WP_068616488.1">
    <property type="nucleotide sequence ID" value="NZ_CP016268.1"/>
</dbReference>
<dbReference type="Pfam" id="PF14559">
    <property type="entry name" value="TPR_19"/>
    <property type="match status" value="1"/>
</dbReference>
<protein>
    <recommendedName>
        <fullName evidence="5">Outer membrane lipoprotein BamD-like domain-containing protein</fullName>
    </recommendedName>
</protein>
<sequence length="938" mass="106182">MNRLMSCSMMTVLAMLLASPLPALADDEPTIRSLGNRAYPVRPGRLINDSNNKARDNYRAFLDLVSDDPELRAEAMRRLADLELESVEAEQLTSNIDELGGQGYESAVSLFKSLLEAYPDYRRNDTVLYQLARAYEVAGETDAALDTLNELVGRYPETARRDEVEFRRGEMLFLRKRYIEAEEAYLFVVNYGEASRFYEQSLYKLGWSQFKLATHEESLGPFFSLLDRKLGNVDMLASGEALGDLKRADRELVEDTFRVLSISFSYMDGAESISEYFAGRGYPGYSHVVYRNLGELYLEKERYVDAAETYEAFVAHDAEHPQAPLLQVAAIEAYKQGGFAMLVLEAKQNFVERYGMDQPFWLRNDPADNEAVAAHLRSNLTDLAQYSHAEAQRDGKQADYQAAARWYRKFLEYFPDEPDSANTNFLLAEILFESQDYAAATDEYERTAYFYPTHEHSAEAAYAAILAYREHELTMPTEQREAWHQRYLDSGLRFADSYPQHPESGAVLTTIAEDLFAQRQFDLATTVGRAVVSKQPPVDDALARTAWTVIAHSQFDLGQYAAAESSYYSLRPYTPVDDLVAQQEIKDRIASSIYKQGEAARAEGDLETAVALFRRVGEAVPDSDIRKTAEYDAAAALINLQAWDRASSVLEEYRRDYPDSEFADDVTQKLAVSYLESGRATAAAAEFERIAEAANSTEDVRREAWWQAADLYKQSGELLDEERVLELVVIRYPSPLSESIEARYRLLQIAEQNNSSALRTQRLRELIKADADAGAERSDRSRLLAARATLELAEPARQRFADARITQPLADSLERKKNLMEEAVRAYGNAADYGVAEVTTAATYRLGEVYQQFGRDLMESERPADLDELALEQYDLLLEEQAFPFEEQAIELYETNAARSVDGVYDEWVQKSFAALAKLMPGRYAKLERSEDVVTALY</sequence>
<feature type="repeat" description="TPR" evidence="1">
    <location>
        <begin position="590"/>
        <end position="623"/>
    </location>
</feature>
<evidence type="ECO:0008006" key="5">
    <source>
        <dbReference type="Google" id="ProtNLM"/>
    </source>
</evidence>
<dbReference type="Proteomes" id="UP000092695">
    <property type="component" value="Chromosome"/>
</dbReference>
<evidence type="ECO:0000313" key="4">
    <source>
        <dbReference type="Proteomes" id="UP000092695"/>
    </source>
</evidence>
<dbReference type="PROSITE" id="PS50005">
    <property type="entry name" value="TPR"/>
    <property type="match status" value="2"/>
</dbReference>
<evidence type="ECO:0000256" key="1">
    <source>
        <dbReference type="PROSITE-ProRule" id="PRU00339"/>
    </source>
</evidence>
<evidence type="ECO:0000256" key="2">
    <source>
        <dbReference type="SAM" id="SignalP"/>
    </source>
</evidence>
<dbReference type="KEGG" id="woc:BA177_11920"/>
<evidence type="ECO:0000313" key="3">
    <source>
        <dbReference type="EMBL" id="ANO51813.1"/>
    </source>
</evidence>
<gene>
    <name evidence="3" type="ORF">BA177_11920</name>
</gene>
<dbReference type="InterPro" id="IPR019734">
    <property type="entry name" value="TPR_rpt"/>
</dbReference>
<dbReference type="AlphaFoldDB" id="A0A193LH72"/>
<dbReference type="InterPro" id="IPR011990">
    <property type="entry name" value="TPR-like_helical_dom_sf"/>
</dbReference>
<keyword evidence="1" id="KW-0802">TPR repeat</keyword>
<feature type="repeat" description="TPR" evidence="1">
    <location>
        <begin position="287"/>
        <end position="320"/>
    </location>
</feature>
<accession>A0A193LH72</accession>
<organism evidence="3 4">
    <name type="scientific">Woeseia oceani</name>
    <dbReference type="NCBI Taxonomy" id="1548547"/>
    <lineage>
        <taxon>Bacteria</taxon>
        <taxon>Pseudomonadati</taxon>
        <taxon>Pseudomonadota</taxon>
        <taxon>Gammaproteobacteria</taxon>
        <taxon>Woeseiales</taxon>
        <taxon>Woeseiaceae</taxon>
        <taxon>Woeseia</taxon>
    </lineage>
</organism>
<dbReference type="Gene3D" id="1.25.40.10">
    <property type="entry name" value="Tetratricopeptide repeat domain"/>
    <property type="match status" value="5"/>
</dbReference>
<keyword evidence="4" id="KW-1185">Reference proteome</keyword>
<dbReference type="Pfam" id="PF13432">
    <property type="entry name" value="TPR_16"/>
    <property type="match status" value="1"/>
</dbReference>
<dbReference type="SUPFAM" id="SSF48452">
    <property type="entry name" value="TPR-like"/>
    <property type="match status" value="2"/>
</dbReference>
<dbReference type="EMBL" id="CP016268">
    <property type="protein sequence ID" value="ANO51813.1"/>
    <property type="molecule type" value="Genomic_DNA"/>
</dbReference>
<dbReference type="STRING" id="1548547.BA177_11920"/>